<dbReference type="Gene3D" id="1.10.287.610">
    <property type="entry name" value="Helix hairpin bin"/>
    <property type="match status" value="1"/>
</dbReference>
<sequence>MKISTVAIKHETPIETLHRYQRSFLVHSFLYYKLDESIISDKDYDTRCRVMNGIMHNYPDLAEISDYCELCKPCAATGSGYYIKDYPPETIERAFQLLFQIKKPNMSYSQFVSKWGYQVIG</sequence>
<comment type="caution">
    <text evidence="1">The sequence shown here is derived from an EMBL/GenBank/DDBJ whole genome shotgun (WGS) entry which is preliminary data.</text>
</comment>
<accession>A0A3D8GRY7</accession>
<dbReference type="RefSeq" id="WP_115452026.1">
    <property type="nucleotide sequence ID" value="NZ_QNQT01000003.1"/>
</dbReference>
<dbReference type="Proteomes" id="UP000257144">
    <property type="component" value="Unassembled WGS sequence"/>
</dbReference>
<organism evidence="1 2">
    <name type="scientific">Neobacillus piezotolerans</name>
    <dbReference type="NCBI Taxonomy" id="2259171"/>
    <lineage>
        <taxon>Bacteria</taxon>
        <taxon>Bacillati</taxon>
        <taxon>Bacillota</taxon>
        <taxon>Bacilli</taxon>
        <taxon>Bacillales</taxon>
        <taxon>Bacillaceae</taxon>
        <taxon>Neobacillus</taxon>
    </lineage>
</organism>
<dbReference type="OrthoDB" id="2942615at2"/>
<reference evidence="1 2" key="1">
    <citation type="submission" date="2018-07" db="EMBL/GenBank/DDBJ databases">
        <title>Bacillus sp. YLB-04 draft genome sequence.</title>
        <authorList>
            <person name="Yu L."/>
            <person name="Tang X."/>
        </authorList>
    </citation>
    <scope>NUCLEOTIDE SEQUENCE [LARGE SCALE GENOMIC DNA]</scope>
    <source>
        <strain evidence="1 2">YLB-04</strain>
    </source>
</reference>
<dbReference type="SUPFAM" id="SSF56091">
    <property type="entry name" value="DNA ligase/mRNA capping enzyme, catalytic domain"/>
    <property type="match status" value="1"/>
</dbReference>
<name>A0A3D8GRY7_9BACI</name>
<dbReference type="Pfam" id="PF22745">
    <property type="entry name" value="Nlig-Ia"/>
    <property type="match status" value="1"/>
</dbReference>
<proteinExistence type="predicted"/>
<evidence type="ECO:0000313" key="2">
    <source>
        <dbReference type="Proteomes" id="UP000257144"/>
    </source>
</evidence>
<protein>
    <submittedName>
        <fullName evidence="1">Uncharacterized protein</fullName>
    </submittedName>
</protein>
<dbReference type="AlphaFoldDB" id="A0A3D8GRY7"/>
<dbReference type="EMBL" id="QNQT01000003">
    <property type="protein sequence ID" value="RDU37198.1"/>
    <property type="molecule type" value="Genomic_DNA"/>
</dbReference>
<keyword evidence="2" id="KW-1185">Reference proteome</keyword>
<gene>
    <name evidence="1" type="ORF">DRW41_10990</name>
</gene>
<evidence type="ECO:0000313" key="1">
    <source>
        <dbReference type="EMBL" id="RDU37198.1"/>
    </source>
</evidence>